<evidence type="ECO:0000256" key="7">
    <source>
        <dbReference type="ARBA" id="ARBA00023128"/>
    </source>
</evidence>
<dbReference type="EC" id="4.4.1.17" evidence="10"/>
<protein>
    <recommendedName>
        <fullName evidence="10">Holocytochrome c-type synthase</fullName>
        <ecNumber evidence="10">4.4.1.17</ecNumber>
    </recommendedName>
</protein>
<keyword evidence="9 10" id="KW-0456">Lyase</keyword>
<dbReference type="InterPro" id="IPR000511">
    <property type="entry name" value="Holocyt_c/c1_synthase"/>
</dbReference>
<dbReference type="PROSITE" id="PS00821">
    <property type="entry name" value="CYTO_HEME_LYASE_1"/>
    <property type="match status" value="1"/>
</dbReference>
<gene>
    <name evidence="12" type="ORF">CLIB1423_03S00540</name>
</gene>
<keyword evidence="13" id="KW-1185">Reference proteome</keyword>
<evidence type="ECO:0000256" key="5">
    <source>
        <dbReference type="ARBA" id="ARBA00022792"/>
    </source>
</evidence>
<dbReference type="PANTHER" id="PTHR12743:SF3">
    <property type="entry name" value="HOLOCYTOCHROME-C SYNTHASE"/>
    <property type="match status" value="1"/>
</dbReference>
<comment type="catalytic activity">
    <reaction evidence="10">
        <text>holo-[cytochrome c] = apo-[cytochrome c] + heme b</text>
        <dbReference type="Rhea" id="RHEA:22648"/>
        <dbReference type="Rhea" id="RHEA-COMP:10725"/>
        <dbReference type="Rhea" id="RHEA-COMP:10726"/>
        <dbReference type="ChEBI" id="CHEBI:29950"/>
        <dbReference type="ChEBI" id="CHEBI:60344"/>
        <dbReference type="ChEBI" id="CHEBI:83739"/>
        <dbReference type="EC" id="4.4.1.17"/>
    </reaction>
</comment>
<keyword evidence="4 10" id="KW-0479">Metal-binding</keyword>
<keyword evidence="7 10" id="KW-0496">Mitochondrion</keyword>
<evidence type="ECO:0000256" key="6">
    <source>
        <dbReference type="ARBA" id="ARBA00023004"/>
    </source>
</evidence>
<comment type="subcellular location">
    <subcellularLocation>
        <location evidence="1 10">Mitochondrion inner membrane</location>
    </subcellularLocation>
</comment>
<dbReference type="GO" id="GO:0005743">
    <property type="term" value="C:mitochondrial inner membrane"/>
    <property type="evidence" value="ECO:0007669"/>
    <property type="project" value="UniProtKB-SubCell"/>
</dbReference>
<evidence type="ECO:0000313" key="13">
    <source>
        <dbReference type="Proteomes" id="UP000837801"/>
    </source>
</evidence>
<evidence type="ECO:0000313" key="12">
    <source>
        <dbReference type="EMBL" id="CAH2351158.1"/>
    </source>
</evidence>
<evidence type="ECO:0000256" key="9">
    <source>
        <dbReference type="ARBA" id="ARBA00023239"/>
    </source>
</evidence>
<dbReference type="EMBL" id="CAKXYY010000003">
    <property type="protein sequence ID" value="CAH2351158.1"/>
    <property type="molecule type" value="Genomic_DNA"/>
</dbReference>
<feature type="compositionally biased region" description="Polar residues" evidence="11">
    <location>
        <begin position="8"/>
        <end position="20"/>
    </location>
</feature>
<dbReference type="PROSITE" id="PS00822">
    <property type="entry name" value="CYTO_HEME_LYASE_2"/>
    <property type="match status" value="1"/>
</dbReference>
<evidence type="ECO:0000256" key="2">
    <source>
        <dbReference type="ARBA" id="ARBA00007255"/>
    </source>
</evidence>
<dbReference type="PANTHER" id="PTHR12743">
    <property type="entry name" value="CYTOCHROME C1 HEME LYASE"/>
    <property type="match status" value="1"/>
</dbReference>
<dbReference type="GO" id="GO:0046872">
    <property type="term" value="F:metal ion binding"/>
    <property type="evidence" value="ECO:0007669"/>
    <property type="project" value="UniProtKB-KW"/>
</dbReference>
<evidence type="ECO:0000256" key="10">
    <source>
        <dbReference type="RuleBase" id="RU363130"/>
    </source>
</evidence>
<proteinExistence type="inferred from homology"/>
<dbReference type="AlphaFoldDB" id="A0A9P0VWS5"/>
<sequence>MGWFWADSRTSVSAVPTSSGGKCPVDHKKMASASGSSGCPIDHTKFSQKQGRASDEVLNPLNNMPDDLSSEMAPGQKITLSKTRTMSTIPKGESEGEGVWEYPSPQQMLNAMLRKGKAQDIPEDAVESMVDVHNFLNEGAWQQILEWEYKYTMESKSEPRLLKFIGKPHELSPRAKMYLALSKVFPETFSSQPPFDRHDWTVLRNIGEGTNRTEWKQVRYIIDYYEAPDDEDTGMPAFVLDTRPALDSIENISDRFTHWSVPLWKKAMGESEE</sequence>
<organism evidence="12 13">
    <name type="scientific">[Candida] railenensis</name>
    <dbReference type="NCBI Taxonomy" id="45579"/>
    <lineage>
        <taxon>Eukaryota</taxon>
        <taxon>Fungi</taxon>
        <taxon>Dikarya</taxon>
        <taxon>Ascomycota</taxon>
        <taxon>Saccharomycotina</taxon>
        <taxon>Pichiomycetes</taxon>
        <taxon>Debaryomycetaceae</taxon>
        <taxon>Kurtzmaniella</taxon>
    </lineage>
</organism>
<keyword evidence="5 10" id="KW-0999">Mitochondrion inner membrane</keyword>
<accession>A0A9P0VWS5</accession>
<keyword evidence="3 10" id="KW-0349">Heme</keyword>
<dbReference type="OrthoDB" id="1158011at2759"/>
<dbReference type="GO" id="GO:0004408">
    <property type="term" value="F:holocytochrome-c synthase activity"/>
    <property type="evidence" value="ECO:0007669"/>
    <property type="project" value="UniProtKB-EC"/>
</dbReference>
<keyword evidence="6 10" id="KW-0408">Iron</keyword>
<dbReference type="Pfam" id="PF01265">
    <property type="entry name" value="Cyto_heme_lyase"/>
    <property type="match status" value="1"/>
</dbReference>
<comment type="caution">
    <text evidence="12">The sequence shown here is derived from an EMBL/GenBank/DDBJ whole genome shotgun (WGS) entry which is preliminary data.</text>
</comment>
<dbReference type="Proteomes" id="UP000837801">
    <property type="component" value="Unassembled WGS sequence"/>
</dbReference>
<keyword evidence="8 10" id="KW-0472">Membrane</keyword>
<evidence type="ECO:0000256" key="8">
    <source>
        <dbReference type="ARBA" id="ARBA00023136"/>
    </source>
</evidence>
<evidence type="ECO:0000256" key="1">
    <source>
        <dbReference type="ARBA" id="ARBA00004273"/>
    </source>
</evidence>
<feature type="region of interest" description="Disordered" evidence="11">
    <location>
        <begin position="1"/>
        <end position="52"/>
    </location>
</feature>
<evidence type="ECO:0000256" key="3">
    <source>
        <dbReference type="ARBA" id="ARBA00022617"/>
    </source>
</evidence>
<evidence type="ECO:0000256" key="4">
    <source>
        <dbReference type="ARBA" id="ARBA00022723"/>
    </source>
</evidence>
<comment type="function">
    <text evidence="10">Lyase that catalyzes the covalent linking of the heme group to the cytochrome C apoprotein to produce the mature functional cytochrome.</text>
</comment>
<evidence type="ECO:0000256" key="11">
    <source>
        <dbReference type="SAM" id="MobiDB-lite"/>
    </source>
</evidence>
<reference evidence="12" key="1">
    <citation type="submission" date="2022-03" db="EMBL/GenBank/DDBJ databases">
        <authorList>
            <person name="Legras J.-L."/>
            <person name="Devillers H."/>
            <person name="Grondin C."/>
        </authorList>
    </citation>
    <scope>NUCLEOTIDE SEQUENCE</scope>
    <source>
        <strain evidence="12">CLIB 1423</strain>
    </source>
</reference>
<name>A0A9P0VWS5_9ASCO</name>
<comment type="similarity">
    <text evidence="2 10">Belongs to the cytochrome c-type heme lyase family.</text>
</comment>